<proteinExistence type="predicted"/>
<protein>
    <recommendedName>
        <fullName evidence="4">DNA repair exonuclease SbcCD nuclease subunit</fullName>
    </recommendedName>
</protein>
<dbReference type="RefSeq" id="WP_139228221.1">
    <property type="nucleotide sequence ID" value="NZ_FOQD01000002.1"/>
</dbReference>
<gene>
    <name evidence="2" type="ORF">SAMN05421753_102124</name>
</gene>
<keyword evidence="3" id="KW-1185">Reference proteome</keyword>
<evidence type="ECO:0008006" key="4">
    <source>
        <dbReference type="Google" id="ProtNLM"/>
    </source>
</evidence>
<reference evidence="3" key="1">
    <citation type="submission" date="2016-10" db="EMBL/GenBank/DDBJ databases">
        <authorList>
            <person name="Varghese N."/>
            <person name="Submissions S."/>
        </authorList>
    </citation>
    <scope>NUCLEOTIDE SEQUENCE [LARGE SCALE GENOMIC DNA]</scope>
    <source>
        <strain evidence="3">DSM 26348</strain>
    </source>
</reference>
<evidence type="ECO:0000256" key="1">
    <source>
        <dbReference type="SAM" id="MobiDB-lite"/>
    </source>
</evidence>
<dbReference type="EMBL" id="FOQD01000002">
    <property type="protein sequence ID" value="SFH69864.1"/>
    <property type="molecule type" value="Genomic_DNA"/>
</dbReference>
<organism evidence="2 3">
    <name type="scientific">Planctomicrobium piriforme</name>
    <dbReference type="NCBI Taxonomy" id="1576369"/>
    <lineage>
        <taxon>Bacteria</taxon>
        <taxon>Pseudomonadati</taxon>
        <taxon>Planctomycetota</taxon>
        <taxon>Planctomycetia</taxon>
        <taxon>Planctomycetales</taxon>
        <taxon>Planctomycetaceae</taxon>
        <taxon>Planctomicrobium</taxon>
    </lineage>
</organism>
<evidence type="ECO:0000313" key="3">
    <source>
        <dbReference type="Proteomes" id="UP000199518"/>
    </source>
</evidence>
<dbReference type="OrthoDB" id="208387at2"/>
<name>A0A1I3C5Q0_9PLAN</name>
<dbReference type="STRING" id="1576369.SAMN05421753_102124"/>
<dbReference type="Proteomes" id="UP000199518">
    <property type="component" value="Unassembled WGS sequence"/>
</dbReference>
<feature type="region of interest" description="Disordered" evidence="1">
    <location>
        <begin position="325"/>
        <end position="350"/>
    </location>
</feature>
<evidence type="ECO:0000313" key="2">
    <source>
        <dbReference type="EMBL" id="SFH69864.1"/>
    </source>
</evidence>
<dbReference type="AlphaFoldDB" id="A0A1I3C5Q0"/>
<sequence>MRSAFRVLQAADFHLHQPLESAGVLPAELREIFNQARERAALKVFQTAMSSAVDLLLLTGPLALFEEEPRLACFLMEQFRQLQLHGVQVVWAAQNSGGLPNWTFDGHVERLVPGESLSLKSLRSGRRMHVAWLVGGQIPLSVTSEELQVTLQGAGQGLGIEYAIAGSTQPARHRTVSIQPDGPSDTAECGMWLTEAALGQIPTSSLLPTAPVHWAEETLELQLQTTYSELLVEMERRIARRQARQATELTLLQWQLTGQGPLWEQLAEVAAGRELLLQLRDSKSSHSRIWSWKVEFQPASAQIETWRQQSSVLAQSFSQQEQLTAADHLASSGGSQLPGHDHAHFGPSAGHAHAMRLRLVRALQNPGSESRADAG</sequence>
<accession>A0A1I3C5Q0</accession>